<accession>A0A0A8Z2F0</accession>
<name>A0A0A8Z2F0_ARUDO</name>
<protein>
    <submittedName>
        <fullName evidence="1">Uncharacterized protein</fullName>
    </submittedName>
</protein>
<evidence type="ECO:0000313" key="1">
    <source>
        <dbReference type="EMBL" id="JAD31868.1"/>
    </source>
</evidence>
<dbReference type="AlphaFoldDB" id="A0A0A8Z2F0"/>
<reference evidence="1" key="2">
    <citation type="journal article" date="2015" name="Data Brief">
        <title>Shoot transcriptome of the giant reed, Arundo donax.</title>
        <authorList>
            <person name="Barrero R.A."/>
            <person name="Guerrero F.D."/>
            <person name="Moolhuijzen P."/>
            <person name="Goolsby J.A."/>
            <person name="Tidwell J."/>
            <person name="Bellgard S.E."/>
            <person name="Bellgard M.I."/>
        </authorList>
    </citation>
    <scope>NUCLEOTIDE SEQUENCE</scope>
    <source>
        <tissue evidence="1">Shoot tissue taken approximately 20 cm above the soil surface</tissue>
    </source>
</reference>
<sequence>MMTAECGHPRRGSQLEPVHLKTGRWFLNNAWDPVPCRCSRVQTSDREPPFTTKHP</sequence>
<dbReference type="EMBL" id="GBRH01266027">
    <property type="protein sequence ID" value="JAD31868.1"/>
    <property type="molecule type" value="Transcribed_RNA"/>
</dbReference>
<proteinExistence type="predicted"/>
<organism evidence="1">
    <name type="scientific">Arundo donax</name>
    <name type="common">Giant reed</name>
    <name type="synonym">Donax arundinaceus</name>
    <dbReference type="NCBI Taxonomy" id="35708"/>
    <lineage>
        <taxon>Eukaryota</taxon>
        <taxon>Viridiplantae</taxon>
        <taxon>Streptophyta</taxon>
        <taxon>Embryophyta</taxon>
        <taxon>Tracheophyta</taxon>
        <taxon>Spermatophyta</taxon>
        <taxon>Magnoliopsida</taxon>
        <taxon>Liliopsida</taxon>
        <taxon>Poales</taxon>
        <taxon>Poaceae</taxon>
        <taxon>PACMAD clade</taxon>
        <taxon>Arundinoideae</taxon>
        <taxon>Arundineae</taxon>
        <taxon>Arundo</taxon>
    </lineage>
</organism>
<reference evidence="1" key="1">
    <citation type="submission" date="2014-09" db="EMBL/GenBank/DDBJ databases">
        <authorList>
            <person name="Magalhaes I.L.F."/>
            <person name="Oliveira U."/>
            <person name="Santos F.R."/>
            <person name="Vidigal T.H.D.A."/>
            <person name="Brescovit A.D."/>
            <person name="Santos A.J."/>
        </authorList>
    </citation>
    <scope>NUCLEOTIDE SEQUENCE</scope>
    <source>
        <tissue evidence="1">Shoot tissue taken approximately 20 cm above the soil surface</tissue>
    </source>
</reference>